<dbReference type="EMBL" id="LLXI01002415">
    <property type="protein sequence ID" value="PKY57064.1"/>
    <property type="molecule type" value="Genomic_DNA"/>
</dbReference>
<sequence length="154" mass="17630">MYIKSENLHEKVSEKLHVKYLSNSGQELDEVKGNFIGNNMRPFGVMTMEIKGQVKNIHFLIIATGSPKSREVLDSFILTIPNSNKTFTARLNKRQILANVTPDGFYFSDLNILGTDYLCLYKAQLFKYFEQGHFIIKFGNNYAGINTTQNNHTK</sequence>
<dbReference type="VEuPathDB" id="FungiDB:RhiirFUN_002773"/>
<name>A0A2I1HDX1_9GLOM</name>
<dbReference type="VEuPathDB" id="FungiDB:FUN_002691"/>
<evidence type="ECO:0000313" key="2">
    <source>
        <dbReference type="Proteomes" id="UP000234323"/>
    </source>
</evidence>
<dbReference type="AlphaFoldDB" id="A0A2I1HDX1"/>
<reference evidence="1 2" key="1">
    <citation type="submission" date="2015-10" db="EMBL/GenBank/DDBJ databases">
        <title>Genome analyses suggest a sexual origin of heterokaryosis in a supposedly ancient asexual fungus.</title>
        <authorList>
            <person name="Ropars J."/>
            <person name="Sedzielewska K."/>
            <person name="Noel J."/>
            <person name="Charron P."/>
            <person name="Farinelli L."/>
            <person name="Marton T."/>
            <person name="Kruger M."/>
            <person name="Pelin A."/>
            <person name="Brachmann A."/>
            <person name="Corradi N."/>
        </authorList>
    </citation>
    <scope>NUCLEOTIDE SEQUENCE [LARGE SCALE GENOMIC DNA]</scope>
    <source>
        <strain evidence="1 2">A4</strain>
    </source>
</reference>
<comment type="caution">
    <text evidence="1">The sequence shown here is derived from an EMBL/GenBank/DDBJ whole genome shotgun (WGS) entry which is preliminary data.</text>
</comment>
<keyword evidence="2" id="KW-1185">Reference proteome</keyword>
<protein>
    <submittedName>
        <fullName evidence="1">Uncharacterized protein</fullName>
    </submittedName>
</protein>
<dbReference type="OrthoDB" id="422081at2759"/>
<dbReference type="Proteomes" id="UP000234323">
    <property type="component" value="Unassembled WGS sequence"/>
</dbReference>
<evidence type="ECO:0000313" key="1">
    <source>
        <dbReference type="EMBL" id="PKY57064.1"/>
    </source>
</evidence>
<gene>
    <name evidence="1" type="ORF">RhiirA4_428708</name>
</gene>
<accession>A0A2I1HDX1</accession>
<dbReference type="VEuPathDB" id="FungiDB:RhiirA1_389610"/>
<proteinExistence type="predicted"/>
<organism evidence="1 2">
    <name type="scientific">Rhizophagus irregularis</name>
    <dbReference type="NCBI Taxonomy" id="588596"/>
    <lineage>
        <taxon>Eukaryota</taxon>
        <taxon>Fungi</taxon>
        <taxon>Fungi incertae sedis</taxon>
        <taxon>Mucoromycota</taxon>
        <taxon>Glomeromycotina</taxon>
        <taxon>Glomeromycetes</taxon>
        <taxon>Glomerales</taxon>
        <taxon>Glomeraceae</taxon>
        <taxon>Rhizophagus</taxon>
    </lineage>
</organism>